<evidence type="ECO:0000259" key="2">
    <source>
        <dbReference type="Pfam" id="PF07687"/>
    </source>
</evidence>
<keyword evidence="4" id="KW-1185">Reference proteome</keyword>
<dbReference type="EMBL" id="JACTNG010000007">
    <property type="protein sequence ID" value="MBO1080094.1"/>
    <property type="molecule type" value="Genomic_DNA"/>
</dbReference>
<dbReference type="InterPro" id="IPR050072">
    <property type="entry name" value="Peptidase_M20A"/>
</dbReference>
<sequence length="419" mass="43784">MPAEPEPGINFLQALIRLVPRGEAAVQAHVAGALRALGCEVEVLRYSPGDVTMRDEFAAAQSLAAEPREAVVARLRGSGGGRSVMFFAHPDGEAVHGTGGWTHPPFEGVVSNGRLHGWGVSDDLAGVANMVDSLRLVVSQGGALRGDVILASTPSKRHARGMAAVMQHGYLADAAVYLHPAESGAGMREVKTFAGGQLLFTITIAGHQPPTSEPDHTAFAHLGVNPADKLVLVLQALRALDAARGARIRNPSLQDAIGRSTNLLVSGVSAPGKAGRVPLECVVTCALSFPPGEPMASAQAEVEAALHEAAAGDDWLRRNPPVLAWLSGVTGAEVAPDHPLYQVVSRAVQDGTGEAPHVNVLHTSSDIRVPMVQQGIPCVGLGPLGGNLTQNGRHDEWVDVADYRRGVLVVAGIINGWCR</sequence>
<dbReference type="SUPFAM" id="SSF53187">
    <property type="entry name" value="Zn-dependent exopeptidases"/>
    <property type="match status" value="1"/>
</dbReference>
<dbReference type="Gene3D" id="3.40.630.10">
    <property type="entry name" value="Zn peptidases"/>
    <property type="match status" value="1"/>
</dbReference>
<reference evidence="3 4" key="1">
    <citation type="submission" date="2020-09" db="EMBL/GenBank/DDBJ databases">
        <title>Roseomonas.</title>
        <authorList>
            <person name="Zhu W."/>
        </authorList>
    </citation>
    <scope>NUCLEOTIDE SEQUENCE [LARGE SCALE GENOMIC DNA]</scope>
    <source>
        <strain evidence="3 4">573</strain>
    </source>
</reference>
<dbReference type="Gene3D" id="3.30.70.360">
    <property type="match status" value="1"/>
</dbReference>
<dbReference type="Pfam" id="PF01546">
    <property type="entry name" value="Peptidase_M20"/>
    <property type="match status" value="1"/>
</dbReference>
<feature type="domain" description="Peptidase M20 dimerisation" evidence="2">
    <location>
        <begin position="215"/>
        <end position="312"/>
    </location>
</feature>
<dbReference type="Proteomes" id="UP001518989">
    <property type="component" value="Unassembled WGS sequence"/>
</dbReference>
<comment type="caution">
    <text evidence="3">The sequence shown here is derived from an EMBL/GenBank/DDBJ whole genome shotgun (WGS) entry which is preliminary data.</text>
</comment>
<evidence type="ECO:0000313" key="3">
    <source>
        <dbReference type="EMBL" id="MBO1080094.1"/>
    </source>
</evidence>
<dbReference type="InterPro" id="IPR002933">
    <property type="entry name" value="Peptidase_M20"/>
</dbReference>
<keyword evidence="1" id="KW-0378">Hydrolase</keyword>
<dbReference type="PANTHER" id="PTHR43808:SF25">
    <property type="entry name" value="PEPTIDASE M20 DIMERISATION DOMAIN-CONTAINING PROTEIN"/>
    <property type="match status" value="1"/>
</dbReference>
<protein>
    <submittedName>
        <fullName evidence="3">M20/M25/M40 family metallo-hydrolase</fullName>
    </submittedName>
</protein>
<gene>
    <name evidence="3" type="ORF">IAI61_13725</name>
</gene>
<dbReference type="RefSeq" id="WP_207417913.1">
    <property type="nucleotide sequence ID" value="NZ_CP061177.1"/>
</dbReference>
<proteinExistence type="predicted"/>
<organism evidence="3 4">
    <name type="scientific">Roseomonas haemaphysalidis</name>
    <dbReference type="NCBI Taxonomy" id="2768162"/>
    <lineage>
        <taxon>Bacteria</taxon>
        <taxon>Pseudomonadati</taxon>
        <taxon>Pseudomonadota</taxon>
        <taxon>Alphaproteobacteria</taxon>
        <taxon>Acetobacterales</taxon>
        <taxon>Roseomonadaceae</taxon>
        <taxon>Roseomonas</taxon>
    </lineage>
</organism>
<dbReference type="InterPro" id="IPR011650">
    <property type="entry name" value="Peptidase_M20_dimer"/>
</dbReference>
<name>A0ABS3KRJ2_9PROT</name>
<dbReference type="Pfam" id="PF07687">
    <property type="entry name" value="M20_dimer"/>
    <property type="match status" value="1"/>
</dbReference>
<accession>A0ABS3KRJ2</accession>
<evidence type="ECO:0000313" key="4">
    <source>
        <dbReference type="Proteomes" id="UP001518989"/>
    </source>
</evidence>
<evidence type="ECO:0000256" key="1">
    <source>
        <dbReference type="ARBA" id="ARBA00022801"/>
    </source>
</evidence>
<dbReference type="PANTHER" id="PTHR43808">
    <property type="entry name" value="ACETYLORNITHINE DEACETYLASE"/>
    <property type="match status" value="1"/>
</dbReference>